<dbReference type="RefSeq" id="WP_244349701.1">
    <property type="nucleotide sequence ID" value="NZ_JAFIRA010000010.1"/>
</dbReference>
<evidence type="ECO:0000313" key="1">
    <source>
        <dbReference type="EMBL" id="MCJ2542437.1"/>
    </source>
</evidence>
<gene>
    <name evidence="1" type="ORF">JX360_05875</name>
</gene>
<dbReference type="Pfam" id="PF11068">
    <property type="entry name" value="YlqD"/>
    <property type="match status" value="1"/>
</dbReference>
<proteinExistence type="predicted"/>
<organism evidence="1 2">
    <name type="scientific">Thermostichus vulcanus str. 'Rupite'</name>
    <dbReference type="NCBI Taxonomy" id="2813851"/>
    <lineage>
        <taxon>Bacteria</taxon>
        <taxon>Bacillati</taxon>
        <taxon>Cyanobacteriota</taxon>
        <taxon>Cyanophyceae</taxon>
        <taxon>Thermostichales</taxon>
        <taxon>Thermostichaceae</taxon>
        <taxon>Thermostichus</taxon>
    </lineage>
</organism>
<comment type="caution">
    <text evidence="1">The sequence shown here is derived from an EMBL/GenBank/DDBJ whole genome shotgun (WGS) entry which is preliminary data.</text>
</comment>
<dbReference type="Proteomes" id="UP000830835">
    <property type="component" value="Unassembled WGS sequence"/>
</dbReference>
<evidence type="ECO:0000313" key="2">
    <source>
        <dbReference type="Proteomes" id="UP000830835"/>
    </source>
</evidence>
<dbReference type="Gene3D" id="6.10.140.1110">
    <property type="match status" value="1"/>
</dbReference>
<name>A0ABT0C9G4_THEVL</name>
<dbReference type="InterPro" id="IPR021297">
    <property type="entry name" value="YlqD"/>
</dbReference>
<dbReference type="EMBL" id="JAFIRA010000010">
    <property type="protein sequence ID" value="MCJ2542437.1"/>
    <property type="molecule type" value="Genomic_DNA"/>
</dbReference>
<reference evidence="1" key="1">
    <citation type="submission" date="2021-02" db="EMBL/GenBank/DDBJ databases">
        <title>The CRISPR/cas machinery reduction and long-range gene transfer in the hot spring cyanobacterium Synechococcus.</title>
        <authorList>
            <person name="Dvorak P."/>
            <person name="Jahodarova E."/>
            <person name="Hasler P."/>
            <person name="Poulickova A."/>
        </authorList>
    </citation>
    <scope>NUCLEOTIDE SEQUENCE</scope>
    <source>
        <strain evidence="1">Rupite</strain>
    </source>
</reference>
<keyword evidence="2" id="KW-1185">Reference proteome</keyword>
<protein>
    <submittedName>
        <fullName evidence="1">YlqD family protein</fullName>
    </submittedName>
</protein>
<sequence>MEENNNGNSTQLLLKRNIPIKVVVTSLWKSEMQEQLQRQIQATDAQMQQLEFQGKRAIAELEKQSPNPNSPQVLQQVEAVKSRVNEQKIKLLDQKNQLLQQVNQLGTLELNQEVLQGNVESFFRVQQGDNLIQKMQVEILLEDGVIKEIRGNP</sequence>
<accession>A0ABT0C9G4</accession>